<evidence type="ECO:0000313" key="9">
    <source>
        <dbReference type="EMBL" id="GEC11100.1"/>
    </source>
</evidence>
<dbReference type="NCBIfam" id="NF038066">
    <property type="entry name" value="MptB"/>
    <property type="match status" value="1"/>
</dbReference>
<feature type="transmembrane region" description="Helical" evidence="8">
    <location>
        <begin position="112"/>
        <end position="134"/>
    </location>
</feature>
<reference evidence="9 10" key="1">
    <citation type="submission" date="2019-06" db="EMBL/GenBank/DDBJ databases">
        <title>Whole genome shotgun sequence of Glutamicibacter nicotianae NBRC 14234.</title>
        <authorList>
            <person name="Hosoyama A."/>
            <person name="Uohara A."/>
            <person name="Ohji S."/>
            <person name="Ichikawa N."/>
        </authorList>
    </citation>
    <scope>NUCLEOTIDE SEQUENCE [LARGE SCALE GENOMIC DNA]</scope>
    <source>
        <strain evidence="9 10">NBRC 14234</strain>
    </source>
</reference>
<comment type="similarity">
    <text evidence="7">Belongs to the MptA/B family.</text>
</comment>
<accession>A0ABQ0RHZ7</accession>
<keyword evidence="5 8" id="KW-1133">Transmembrane helix</keyword>
<evidence type="ECO:0000256" key="1">
    <source>
        <dbReference type="ARBA" id="ARBA00004141"/>
    </source>
</evidence>
<feature type="transmembrane region" description="Helical" evidence="8">
    <location>
        <begin position="309"/>
        <end position="332"/>
    </location>
</feature>
<feature type="transmembrane region" description="Helical" evidence="8">
    <location>
        <begin position="376"/>
        <end position="394"/>
    </location>
</feature>
<keyword evidence="4 8" id="KW-0812">Transmembrane</keyword>
<evidence type="ECO:0000256" key="5">
    <source>
        <dbReference type="ARBA" id="ARBA00022989"/>
    </source>
</evidence>
<evidence type="ECO:0000256" key="3">
    <source>
        <dbReference type="ARBA" id="ARBA00022679"/>
    </source>
</evidence>
<gene>
    <name evidence="9" type="ORF">ANI01nite_03030</name>
</gene>
<feature type="transmembrane region" description="Helical" evidence="8">
    <location>
        <begin position="269"/>
        <end position="297"/>
    </location>
</feature>
<protein>
    <recommendedName>
        <fullName evidence="11">Alpha-(1-&gt;6)-mannopyranosyltransferase A</fullName>
    </recommendedName>
</protein>
<evidence type="ECO:0000256" key="6">
    <source>
        <dbReference type="ARBA" id="ARBA00023136"/>
    </source>
</evidence>
<evidence type="ECO:0000256" key="2">
    <source>
        <dbReference type="ARBA" id="ARBA00022676"/>
    </source>
</evidence>
<feature type="transmembrane region" description="Helical" evidence="8">
    <location>
        <begin position="236"/>
        <end position="263"/>
    </location>
</feature>
<evidence type="ECO:0000313" key="10">
    <source>
        <dbReference type="Proteomes" id="UP000316242"/>
    </source>
</evidence>
<keyword evidence="3" id="KW-0808">Transferase</keyword>
<feature type="transmembrane region" description="Helical" evidence="8">
    <location>
        <begin position="443"/>
        <end position="463"/>
    </location>
</feature>
<feature type="transmembrane region" description="Helical" evidence="8">
    <location>
        <begin position="30"/>
        <end position="51"/>
    </location>
</feature>
<proteinExistence type="inferred from homology"/>
<keyword evidence="10" id="KW-1185">Reference proteome</keyword>
<dbReference type="Pfam" id="PF26314">
    <property type="entry name" value="MptA_B_family"/>
    <property type="match status" value="1"/>
</dbReference>
<feature type="transmembrane region" description="Helical" evidence="8">
    <location>
        <begin position="406"/>
        <end position="423"/>
    </location>
</feature>
<evidence type="ECO:0000256" key="4">
    <source>
        <dbReference type="ARBA" id="ARBA00022692"/>
    </source>
</evidence>
<feature type="transmembrane region" description="Helical" evidence="8">
    <location>
        <begin position="475"/>
        <end position="493"/>
    </location>
</feature>
<sequence length="517" mass="57088">MSVTARGANVSASNPAAVSSPPYAGVNRTLLSGVIGSSLILFGSFGTGWLASVSPLNRDPFFIMLRTEPAGVTACVILLALGCWLLFRSWWRLGQKLKGWGEGALKVVRRAVWLWSIPMLVTLPIMSRDVFAYIGQGRLVDAGQDPYVDGISSLNNWFQLGTDTMWAQDGTPYGPLYLSIEWLVVNIVGGSTDVAILAFRAIAFIGVLLCLHFVPKLAELHAVSGAKATWMTVANPLFLVNFVASAHNDSLMTGLAVWAVYLACKRHGFWAVVVLAASVGVKPITLVLLPFIGLLWAGPEAKWPRRILYWFYTGMLFLALMTLVGWLNGYWFGWLSVMLNYTGAGFSIYAPLGLATVGIQNIFHSFGLDSGGVLDVVKTAGRLIGVVIAFVLMFRGKYSHLVQRMAIAFTAIVVLSPVIQPWYLLWLLPFFAVTGLRDDWQMLWLHLTTIFFLAYQAADQIFVWQFLQESLVPRVQLISWGISIACAVYLVFFDPKTKNICADLLSSTNWLKKRKKA</sequence>
<feature type="transmembrane region" description="Helical" evidence="8">
    <location>
        <begin position="194"/>
        <end position="215"/>
    </location>
</feature>
<keyword evidence="2" id="KW-0328">Glycosyltransferase</keyword>
<evidence type="ECO:0000256" key="7">
    <source>
        <dbReference type="ARBA" id="ARBA00043987"/>
    </source>
</evidence>
<keyword evidence="6 8" id="KW-0472">Membrane</keyword>
<comment type="subcellular location">
    <subcellularLocation>
        <location evidence="1">Membrane</location>
        <topology evidence="1">Multi-pass membrane protein</topology>
    </subcellularLocation>
</comment>
<organism evidence="9 10">
    <name type="scientific">Glutamicibacter nicotianae</name>
    <name type="common">Arthrobacter nicotianae</name>
    <dbReference type="NCBI Taxonomy" id="37929"/>
    <lineage>
        <taxon>Bacteria</taxon>
        <taxon>Bacillati</taxon>
        <taxon>Actinomycetota</taxon>
        <taxon>Actinomycetes</taxon>
        <taxon>Micrococcales</taxon>
        <taxon>Micrococcaceae</taxon>
        <taxon>Glutamicibacter</taxon>
    </lineage>
</organism>
<dbReference type="Proteomes" id="UP000316242">
    <property type="component" value="Unassembled WGS sequence"/>
</dbReference>
<feature type="transmembrane region" description="Helical" evidence="8">
    <location>
        <begin position="71"/>
        <end position="91"/>
    </location>
</feature>
<dbReference type="EMBL" id="BJNE01000001">
    <property type="protein sequence ID" value="GEC11100.1"/>
    <property type="molecule type" value="Genomic_DNA"/>
</dbReference>
<comment type="caution">
    <text evidence="9">The sequence shown here is derived from an EMBL/GenBank/DDBJ whole genome shotgun (WGS) entry which is preliminary data.</text>
</comment>
<evidence type="ECO:0000256" key="8">
    <source>
        <dbReference type="SAM" id="Phobius"/>
    </source>
</evidence>
<evidence type="ECO:0008006" key="11">
    <source>
        <dbReference type="Google" id="ProtNLM"/>
    </source>
</evidence>
<dbReference type="InterPro" id="IPR049829">
    <property type="entry name" value="MptA/B-like"/>
</dbReference>
<dbReference type="RefSeq" id="WP_255314334.1">
    <property type="nucleotide sequence ID" value="NZ_BAAAWM010000001.1"/>
</dbReference>
<name>A0ABQ0RHZ7_GLUNI</name>